<evidence type="ECO:0000313" key="13">
    <source>
        <dbReference type="Proteomes" id="UP000694845"/>
    </source>
</evidence>
<evidence type="ECO:0000256" key="7">
    <source>
        <dbReference type="ARBA" id="ARBA00022801"/>
    </source>
</evidence>
<dbReference type="InterPro" id="IPR005135">
    <property type="entry name" value="Endo/exonuclease/phosphatase"/>
</dbReference>
<keyword evidence="13" id="KW-1185">Reference proteome</keyword>
<keyword evidence="7" id="KW-0378">Hydrolase</keyword>
<dbReference type="GO" id="GO:0004518">
    <property type="term" value="F:nuclease activity"/>
    <property type="evidence" value="ECO:0007669"/>
    <property type="project" value="UniProtKB-KW"/>
</dbReference>
<dbReference type="KEGG" id="aplc:110978309"/>
<reference evidence="14" key="1">
    <citation type="submission" date="2025-08" db="UniProtKB">
        <authorList>
            <consortium name="RefSeq"/>
        </authorList>
    </citation>
    <scope>IDENTIFICATION</scope>
</reference>
<keyword evidence="10" id="KW-0539">Nucleus</keyword>
<feature type="region of interest" description="Disordered" evidence="11">
    <location>
        <begin position="28"/>
        <end position="96"/>
    </location>
</feature>
<dbReference type="SUPFAM" id="SSF56219">
    <property type="entry name" value="DNase I-like"/>
    <property type="match status" value="1"/>
</dbReference>
<dbReference type="GO" id="GO:0070260">
    <property type="term" value="F:5'-tyrosyl-DNA phosphodiesterase activity"/>
    <property type="evidence" value="ECO:0007669"/>
    <property type="project" value="TreeGrafter"/>
</dbReference>
<dbReference type="InterPro" id="IPR036691">
    <property type="entry name" value="Endo/exonu/phosph_ase_sf"/>
</dbReference>
<feature type="domain" description="Endonuclease/exonuclease/phosphatase" evidence="12">
    <location>
        <begin position="104"/>
        <end position="140"/>
    </location>
</feature>
<name>A0A8B7Y6R3_ACAPL</name>
<feature type="non-terminal residue" evidence="14">
    <location>
        <position position="146"/>
    </location>
</feature>
<feature type="compositionally biased region" description="Low complexity" evidence="11">
    <location>
        <begin position="87"/>
        <end position="96"/>
    </location>
</feature>
<organism evidence="13 14">
    <name type="scientific">Acanthaster planci</name>
    <name type="common">Crown-of-thorns starfish</name>
    <dbReference type="NCBI Taxonomy" id="133434"/>
    <lineage>
        <taxon>Eukaryota</taxon>
        <taxon>Metazoa</taxon>
        <taxon>Echinodermata</taxon>
        <taxon>Eleutherozoa</taxon>
        <taxon>Asterozoa</taxon>
        <taxon>Asteroidea</taxon>
        <taxon>Valvatacea</taxon>
        <taxon>Valvatida</taxon>
        <taxon>Acanthasteridae</taxon>
        <taxon>Acanthaster</taxon>
    </lineage>
</organism>
<comment type="cofactor">
    <cofactor evidence="1">
        <name>Mn(2+)</name>
        <dbReference type="ChEBI" id="CHEBI:29035"/>
    </cofactor>
</comment>
<evidence type="ECO:0000256" key="2">
    <source>
        <dbReference type="ARBA" id="ARBA00001946"/>
    </source>
</evidence>
<dbReference type="Pfam" id="PF03372">
    <property type="entry name" value="Exo_endo_phos"/>
    <property type="match status" value="1"/>
</dbReference>
<feature type="compositionally biased region" description="Basic and acidic residues" evidence="11">
    <location>
        <begin position="55"/>
        <end position="64"/>
    </location>
</feature>
<protein>
    <submittedName>
        <fullName evidence="14">Tyrosyl-DNA phosphodiesterase 2-like</fullName>
    </submittedName>
</protein>
<evidence type="ECO:0000256" key="11">
    <source>
        <dbReference type="SAM" id="MobiDB-lite"/>
    </source>
</evidence>
<feature type="compositionally biased region" description="Polar residues" evidence="11">
    <location>
        <begin position="71"/>
        <end position="86"/>
    </location>
</feature>
<evidence type="ECO:0000256" key="4">
    <source>
        <dbReference type="ARBA" id="ARBA00022722"/>
    </source>
</evidence>
<feature type="compositionally biased region" description="Polar residues" evidence="11">
    <location>
        <begin position="40"/>
        <end position="49"/>
    </location>
</feature>
<keyword evidence="9" id="KW-0234">DNA repair</keyword>
<evidence type="ECO:0000256" key="1">
    <source>
        <dbReference type="ARBA" id="ARBA00001936"/>
    </source>
</evidence>
<keyword evidence="8" id="KW-0460">Magnesium</keyword>
<dbReference type="GO" id="GO:0016605">
    <property type="term" value="C:PML body"/>
    <property type="evidence" value="ECO:0007669"/>
    <property type="project" value="UniProtKB-SubCell"/>
</dbReference>
<keyword evidence="6" id="KW-0227">DNA damage</keyword>
<keyword evidence="4" id="KW-0540">Nuclease</keyword>
<evidence type="ECO:0000259" key="12">
    <source>
        <dbReference type="Pfam" id="PF03372"/>
    </source>
</evidence>
<evidence type="ECO:0000256" key="9">
    <source>
        <dbReference type="ARBA" id="ARBA00023204"/>
    </source>
</evidence>
<comment type="subcellular location">
    <subcellularLocation>
        <location evidence="3">Nucleus</location>
        <location evidence="3">PML body</location>
    </subcellularLocation>
</comment>
<dbReference type="GO" id="GO:0046872">
    <property type="term" value="F:metal ion binding"/>
    <property type="evidence" value="ECO:0007669"/>
    <property type="project" value="UniProtKB-KW"/>
</dbReference>
<comment type="cofactor">
    <cofactor evidence="2">
        <name>Mg(2+)</name>
        <dbReference type="ChEBI" id="CHEBI:18420"/>
    </cofactor>
</comment>
<evidence type="ECO:0000313" key="14">
    <source>
        <dbReference type="RefSeq" id="XP_022088903.1"/>
    </source>
</evidence>
<proteinExistence type="predicted"/>
<evidence type="ECO:0000256" key="6">
    <source>
        <dbReference type="ARBA" id="ARBA00022763"/>
    </source>
</evidence>
<dbReference type="InterPro" id="IPR051547">
    <property type="entry name" value="TDP2-like"/>
</dbReference>
<accession>A0A8B7Y6R3</accession>
<evidence type="ECO:0000256" key="8">
    <source>
        <dbReference type="ARBA" id="ARBA00022842"/>
    </source>
</evidence>
<evidence type="ECO:0000256" key="5">
    <source>
        <dbReference type="ARBA" id="ARBA00022723"/>
    </source>
</evidence>
<gene>
    <name evidence="14" type="primary">LOC110978309</name>
</gene>
<dbReference type="Proteomes" id="UP000694845">
    <property type="component" value="Unplaced"/>
</dbReference>
<keyword evidence="5" id="KW-0479">Metal-binding</keyword>
<dbReference type="PANTHER" id="PTHR15822">
    <property type="entry name" value="TRAF AND TNF RECEPTOR-ASSOCIATED PROTEIN"/>
    <property type="match status" value="1"/>
</dbReference>
<sequence length="146" mass="16055">MTISWWLDHGGSISSVFKQDAVNMFYDSDRPAGAADDNGDSQGAETSHNPAEEGEPSHETHQISEGDGSQEYASVNRKQADHTAQASSSKTSEPSLLSSRVRLITWNIDGLDEKCIGQRTRAVCEILKRYAPDIIFLQEVIPETCK</sequence>
<dbReference type="GO" id="GO:0006302">
    <property type="term" value="P:double-strand break repair"/>
    <property type="evidence" value="ECO:0007669"/>
    <property type="project" value="TreeGrafter"/>
</dbReference>
<dbReference type="GeneID" id="110978309"/>
<dbReference type="GO" id="GO:0005737">
    <property type="term" value="C:cytoplasm"/>
    <property type="evidence" value="ECO:0007669"/>
    <property type="project" value="TreeGrafter"/>
</dbReference>
<dbReference type="RefSeq" id="XP_022088903.1">
    <property type="nucleotide sequence ID" value="XM_022233211.1"/>
</dbReference>
<dbReference type="PANTHER" id="PTHR15822:SF4">
    <property type="entry name" value="TYROSYL-DNA PHOSPHODIESTERASE 2"/>
    <property type="match status" value="1"/>
</dbReference>
<dbReference type="GO" id="GO:0003697">
    <property type="term" value="F:single-stranded DNA binding"/>
    <property type="evidence" value="ECO:0007669"/>
    <property type="project" value="TreeGrafter"/>
</dbReference>
<dbReference type="OrthoDB" id="9975959at2759"/>
<evidence type="ECO:0000256" key="10">
    <source>
        <dbReference type="ARBA" id="ARBA00023242"/>
    </source>
</evidence>
<evidence type="ECO:0000256" key="3">
    <source>
        <dbReference type="ARBA" id="ARBA00004322"/>
    </source>
</evidence>
<dbReference type="AlphaFoldDB" id="A0A8B7Y6R3"/>
<dbReference type="Gene3D" id="3.60.10.10">
    <property type="entry name" value="Endonuclease/exonuclease/phosphatase"/>
    <property type="match status" value="1"/>
</dbReference>